<dbReference type="PANTHER" id="PTHR47944:SF4">
    <property type="entry name" value="OS09G0441700 PROTEIN"/>
    <property type="match status" value="1"/>
</dbReference>
<dbReference type="GO" id="GO:0004497">
    <property type="term" value="F:monooxygenase activity"/>
    <property type="evidence" value="ECO:0007669"/>
    <property type="project" value="UniProtKB-KW"/>
</dbReference>
<dbReference type="PANTHER" id="PTHR47944">
    <property type="entry name" value="CYTOCHROME P450 98A9"/>
    <property type="match status" value="1"/>
</dbReference>
<dbReference type="UniPathway" id="UPA00842"/>
<evidence type="ECO:0000256" key="1">
    <source>
        <dbReference type="ARBA" id="ARBA00005122"/>
    </source>
</evidence>
<dbReference type="Gene3D" id="1.10.630.10">
    <property type="entry name" value="Cytochrome P450"/>
    <property type="match status" value="1"/>
</dbReference>
<dbReference type="FunFam" id="1.10.630.10:FF:000011">
    <property type="entry name" value="Cytochrome P450 83B1"/>
    <property type="match status" value="1"/>
</dbReference>
<comment type="cofactor">
    <cofactor evidence="8">
        <name>heme</name>
        <dbReference type="ChEBI" id="CHEBI:30413"/>
    </cofactor>
</comment>
<keyword evidence="10" id="KW-1133">Transmembrane helix</keyword>
<dbReference type="PRINTS" id="PR00463">
    <property type="entry name" value="EP450I"/>
</dbReference>
<dbReference type="InterPro" id="IPR036396">
    <property type="entry name" value="Cyt_P450_sf"/>
</dbReference>
<evidence type="ECO:0000313" key="11">
    <source>
        <dbReference type="EMBL" id="JAG93449.1"/>
    </source>
</evidence>
<evidence type="ECO:0000256" key="6">
    <source>
        <dbReference type="ARBA" id="ARBA00023004"/>
    </source>
</evidence>
<proteinExistence type="inferred from homology"/>
<comment type="pathway">
    <text evidence="1">Alkaloid biosynthesis; taxol biosynthesis.</text>
</comment>
<dbReference type="GO" id="GO:0020037">
    <property type="term" value="F:heme binding"/>
    <property type="evidence" value="ECO:0007669"/>
    <property type="project" value="InterPro"/>
</dbReference>
<keyword evidence="10" id="KW-0472">Membrane</keyword>
<evidence type="ECO:0000256" key="5">
    <source>
        <dbReference type="ARBA" id="ARBA00023002"/>
    </source>
</evidence>
<dbReference type="PRINTS" id="PR00385">
    <property type="entry name" value="P450"/>
</dbReference>
<dbReference type="Pfam" id="PF00067">
    <property type="entry name" value="p450"/>
    <property type="match status" value="1"/>
</dbReference>
<keyword evidence="9" id="KW-0503">Monooxygenase</keyword>
<evidence type="ECO:0000256" key="3">
    <source>
        <dbReference type="ARBA" id="ARBA00022617"/>
    </source>
</evidence>
<sequence>MKTFLQEILVTYQSITAITLPVILLISIVFYRKFGNKPILPPGPTRLPIIGNLHLLSSLPHRSLCNLARKYGPVMTVYFGSLLTIVISSPQLAKQVLKSEDHIFGNRPLFGDVNHNDDRYEKPTKIAFAQSGPYWKLMRKTLTTELLSPKRVEFFKFLRAEEALAMIRSIFETAASNVNGGSASAVNIAREVSIFINNIVCRMTFGRKCGEDELGGKIYKEALDELLALQAGFNARDFIPLLNWLSLKSPTPREAEIAKLFSEFLESMVEEHFEKRKESSGLQYRDFVDILVSLCEDESAELKITRENIKDVVYDILAAGTDTSGNTLEWAMSELLRNPSTMEIAQQELDSVVGQNRMVEESDLGRLPYLQSVVKEILRLYPPAPLLIPRESMEHSTIAGYRIPHKTRVIVNVWAIGRDPTAWEEADKFKPERFMGSQIDVNGQYFELLPFGSGRRGCPGINLALSVIQLGLAQLLHCFNWYLPRGVTPETLDLSEFFGITMPRAEHLHAIPIPRLPLDLTSQTLICE</sequence>
<dbReference type="InterPro" id="IPR017972">
    <property type="entry name" value="Cyt_P450_CS"/>
</dbReference>
<comment type="similarity">
    <text evidence="2 9">Belongs to the cytochrome P450 family.</text>
</comment>
<keyword evidence="4 8" id="KW-0479">Metal-binding</keyword>
<reference evidence="11" key="1">
    <citation type="submission" date="2015-03" db="EMBL/GenBank/DDBJ databases">
        <title>A transcriptome of Araucaria cunninghamii, an australian fine timber species.</title>
        <authorList>
            <person name="Jing Yi C.J.Y."/>
            <person name="Yin San L.Y.S."/>
            <person name="Abdul Karim S.S."/>
            <person name="Wan Azmi N.N."/>
            <person name="Hercus R.R."/>
            <person name="Croft L.L."/>
        </authorList>
    </citation>
    <scope>NUCLEOTIDE SEQUENCE</scope>
    <source>
        <strain evidence="11">MI0301</strain>
        <tissue evidence="11">Leaf</tissue>
    </source>
</reference>
<keyword evidence="7" id="KW-0876">Taxol biosynthesis</keyword>
<keyword evidence="5 9" id="KW-0560">Oxidoreductase</keyword>
<evidence type="ECO:0000256" key="9">
    <source>
        <dbReference type="RuleBase" id="RU000461"/>
    </source>
</evidence>
<evidence type="ECO:0000256" key="2">
    <source>
        <dbReference type="ARBA" id="ARBA00010617"/>
    </source>
</evidence>
<keyword evidence="6 8" id="KW-0408">Iron</keyword>
<dbReference type="GO" id="GO:0016705">
    <property type="term" value="F:oxidoreductase activity, acting on paired donors, with incorporation or reduction of molecular oxygen"/>
    <property type="evidence" value="ECO:0007669"/>
    <property type="project" value="InterPro"/>
</dbReference>
<dbReference type="EMBL" id="GCKF01046796">
    <property type="protein sequence ID" value="JAG93449.1"/>
    <property type="molecule type" value="Transcribed_RNA"/>
</dbReference>
<evidence type="ECO:0000256" key="10">
    <source>
        <dbReference type="SAM" id="Phobius"/>
    </source>
</evidence>
<organism evidence="11">
    <name type="scientific">Araucaria cunninghamii</name>
    <name type="common">Hoop pine</name>
    <name type="synonym">Moreton Bay pine</name>
    <dbReference type="NCBI Taxonomy" id="56994"/>
    <lineage>
        <taxon>Eukaryota</taxon>
        <taxon>Viridiplantae</taxon>
        <taxon>Streptophyta</taxon>
        <taxon>Embryophyta</taxon>
        <taxon>Tracheophyta</taxon>
        <taxon>Spermatophyta</taxon>
        <taxon>Pinopsida</taxon>
        <taxon>Pinidae</taxon>
        <taxon>Conifers II</taxon>
        <taxon>Araucariales</taxon>
        <taxon>Araucariaceae</taxon>
        <taxon>Araucaria</taxon>
    </lineage>
</organism>
<dbReference type="InterPro" id="IPR002401">
    <property type="entry name" value="Cyt_P450_E_grp-I"/>
</dbReference>
<accession>A0A0D6QSL3</accession>
<feature type="binding site" description="axial binding residue" evidence="8">
    <location>
        <position position="458"/>
    </location>
    <ligand>
        <name>heme</name>
        <dbReference type="ChEBI" id="CHEBI:30413"/>
    </ligand>
    <ligandPart>
        <name>Fe</name>
        <dbReference type="ChEBI" id="CHEBI:18248"/>
    </ligandPart>
</feature>
<keyword evidence="10" id="KW-0812">Transmembrane</keyword>
<dbReference type="GO" id="GO:0005506">
    <property type="term" value="F:iron ion binding"/>
    <property type="evidence" value="ECO:0007669"/>
    <property type="project" value="InterPro"/>
</dbReference>
<keyword evidence="3 8" id="KW-0349">Heme</keyword>
<evidence type="ECO:0000256" key="7">
    <source>
        <dbReference type="ARBA" id="ARBA00023059"/>
    </source>
</evidence>
<dbReference type="PROSITE" id="PS00086">
    <property type="entry name" value="CYTOCHROME_P450"/>
    <property type="match status" value="1"/>
</dbReference>
<protein>
    <recommendedName>
        <fullName evidence="12">Cytochrome P450</fullName>
    </recommendedName>
</protein>
<dbReference type="GO" id="GO:0044550">
    <property type="term" value="P:secondary metabolite biosynthetic process"/>
    <property type="evidence" value="ECO:0007669"/>
    <property type="project" value="UniProtKB-ARBA"/>
</dbReference>
<evidence type="ECO:0000256" key="4">
    <source>
        <dbReference type="ARBA" id="ARBA00022723"/>
    </source>
</evidence>
<name>A0A0D6QSL3_ARACU</name>
<dbReference type="AlphaFoldDB" id="A0A0D6QSL3"/>
<evidence type="ECO:0008006" key="12">
    <source>
        <dbReference type="Google" id="ProtNLM"/>
    </source>
</evidence>
<dbReference type="SUPFAM" id="SSF48264">
    <property type="entry name" value="Cytochrome P450"/>
    <property type="match status" value="1"/>
</dbReference>
<evidence type="ECO:0000256" key="8">
    <source>
        <dbReference type="PIRSR" id="PIRSR602401-1"/>
    </source>
</evidence>
<dbReference type="InterPro" id="IPR001128">
    <property type="entry name" value="Cyt_P450"/>
</dbReference>
<feature type="transmembrane region" description="Helical" evidence="10">
    <location>
        <begin position="12"/>
        <end position="31"/>
    </location>
</feature>
<dbReference type="GO" id="GO:0042617">
    <property type="term" value="P:paclitaxel biosynthetic process"/>
    <property type="evidence" value="ECO:0007669"/>
    <property type="project" value="UniProtKB-UniPathway"/>
</dbReference>
<dbReference type="CDD" id="cd11072">
    <property type="entry name" value="CYP71-like"/>
    <property type="match status" value="1"/>
</dbReference>